<dbReference type="Proteomes" id="UP000054558">
    <property type="component" value="Unassembled WGS sequence"/>
</dbReference>
<name>A0A1Y1I7A4_KLENI</name>
<evidence type="ECO:0000313" key="4">
    <source>
        <dbReference type="Proteomes" id="UP000054558"/>
    </source>
</evidence>
<evidence type="ECO:0000259" key="2">
    <source>
        <dbReference type="Pfam" id="PF09762"/>
    </source>
</evidence>
<reference evidence="3 4" key="1">
    <citation type="journal article" date="2014" name="Nat. Commun.">
        <title>Klebsormidium flaccidum genome reveals primary factors for plant terrestrial adaptation.</title>
        <authorList>
            <person name="Hori K."/>
            <person name="Maruyama F."/>
            <person name="Fujisawa T."/>
            <person name="Togashi T."/>
            <person name="Yamamoto N."/>
            <person name="Seo M."/>
            <person name="Sato S."/>
            <person name="Yamada T."/>
            <person name="Mori H."/>
            <person name="Tajima N."/>
            <person name="Moriyama T."/>
            <person name="Ikeuchi M."/>
            <person name="Watanabe M."/>
            <person name="Wada H."/>
            <person name="Kobayashi K."/>
            <person name="Saito M."/>
            <person name="Masuda T."/>
            <person name="Sasaki-Sekimoto Y."/>
            <person name="Mashiguchi K."/>
            <person name="Awai K."/>
            <person name="Shimojima M."/>
            <person name="Masuda S."/>
            <person name="Iwai M."/>
            <person name="Nobusawa T."/>
            <person name="Narise T."/>
            <person name="Kondo S."/>
            <person name="Saito H."/>
            <person name="Sato R."/>
            <person name="Murakawa M."/>
            <person name="Ihara Y."/>
            <person name="Oshima-Yamada Y."/>
            <person name="Ohtaka K."/>
            <person name="Satoh M."/>
            <person name="Sonobe K."/>
            <person name="Ishii M."/>
            <person name="Ohtani R."/>
            <person name="Kanamori-Sato M."/>
            <person name="Honoki R."/>
            <person name="Miyazaki D."/>
            <person name="Mochizuki H."/>
            <person name="Umetsu J."/>
            <person name="Higashi K."/>
            <person name="Shibata D."/>
            <person name="Kamiya Y."/>
            <person name="Sato N."/>
            <person name="Nakamura Y."/>
            <person name="Tabata S."/>
            <person name="Ida S."/>
            <person name="Kurokawa K."/>
            <person name="Ohta H."/>
        </authorList>
    </citation>
    <scope>NUCLEOTIDE SEQUENCE [LARGE SCALE GENOMIC DNA]</scope>
    <source>
        <strain evidence="3 4">NIES-2285</strain>
    </source>
</reference>
<sequence>MAVPSNPTASLAAQVEHIEKQLEKLQARVQIAEGKLNAGQYEIENKRAYNARAVTETQKLQEEIEANGVKDAVEQLLPLVRRKASLAAEEKAFKASCKAKRVQLEHEIEDLKVNPPEPEADSRSQELEAAWKAAVAERDELKKELGKKLRGILLLERKLDEIPSGLELMQYEKRFVELYEQEQGKLQETRRFYNTYNSLTDVGKFTQKETSLLNSIEGQFDQAISFPAGRTKLVESMEGIAASVKQTLSKATQRLDEDRRSLTALQAQHAQLLDAERLYHTRVREFQVACDRNEELKKQVTTRPEQVT</sequence>
<dbReference type="STRING" id="105231.A0A1Y1I7A4"/>
<feature type="coiled-coil region" evidence="1">
    <location>
        <begin position="8"/>
        <end position="42"/>
    </location>
</feature>
<dbReference type="InterPro" id="IPR019159">
    <property type="entry name" value="CCDC93_CC"/>
</dbReference>
<feature type="coiled-coil region" evidence="1">
    <location>
        <begin position="94"/>
        <end position="144"/>
    </location>
</feature>
<protein>
    <recommendedName>
        <fullName evidence="2">CCDC93 coiled-coil domain-containing protein</fullName>
    </recommendedName>
</protein>
<organism evidence="3 4">
    <name type="scientific">Klebsormidium nitens</name>
    <name type="common">Green alga</name>
    <name type="synonym">Ulothrix nitens</name>
    <dbReference type="NCBI Taxonomy" id="105231"/>
    <lineage>
        <taxon>Eukaryota</taxon>
        <taxon>Viridiplantae</taxon>
        <taxon>Streptophyta</taxon>
        <taxon>Klebsormidiophyceae</taxon>
        <taxon>Klebsormidiales</taxon>
        <taxon>Klebsormidiaceae</taxon>
        <taxon>Klebsormidium</taxon>
    </lineage>
</organism>
<gene>
    <name evidence="3" type="ORF">KFL_003140090</name>
</gene>
<feature type="domain" description="CCDC93 coiled-coil" evidence="2">
    <location>
        <begin position="9"/>
        <end position="299"/>
    </location>
</feature>
<dbReference type="PANTHER" id="PTHR16441">
    <property type="entry name" value="FIDIPIDINE"/>
    <property type="match status" value="1"/>
</dbReference>
<dbReference type="PANTHER" id="PTHR16441:SF0">
    <property type="entry name" value="COILED-COIL DOMAIN-CONTAINING PROTEIN 93"/>
    <property type="match status" value="1"/>
</dbReference>
<dbReference type="EMBL" id="DF237263">
    <property type="protein sequence ID" value="GAQ86830.1"/>
    <property type="molecule type" value="Genomic_DNA"/>
</dbReference>
<proteinExistence type="predicted"/>
<evidence type="ECO:0000256" key="1">
    <source>
        <dbReference type="SAM" id="Coils"/>
    </source>
</evidence>
<evidence type="ECO:0000313" key="3">
    <source>
        <dbReference type="EMBL" id="GAQ86830.1"/>
    </source>
</evidence>
<dbReference type="AlphaFoldDB" id="A0A1Y1I7A4"/>
<keyword evidence="4" id="KW-1185">Reference proteome</keyword>
<keyword evidence="1" id="KW-0175">Coiled coil</keyword>
<accession>A0A1Y1I7A4</accession>
<dbReference type="OrthoDB" id="16092at2759"/>
<dbReference type="InterPro" id="IPR039116">
    <property type="entry name" value="CCDC93"/>
</dbReference>
<dbReference type="OMA" id="EVSHAEN"/>
<dbReference type="Pfam" id="PF09762">
    <property type="entry name" value="CCDC93_CC"/>
    <property type="match status" value="1"/>
</dbReference>